<accession>A0A7Y0HZE0</accession>
<feature type="signal peptide" evidence="2">
    <location>
        <begin position="1"/>
        <end position="39"/>
    </location>
</feature>
<gene>
    <name evidence="3" type="ORF">G1C96_0886</name>
</gene>
<comment type="caution">
    <text evidence="3">The sequence shown here is derived from an EMBL/GenBank/DDBJ whole genome shotgun (WGS) entry which is preliminary data.</text>
</comment>
<feature type="chain" id="PRO_5038669112" description="Lipoprotein" evidence="2">
    <location>
        <begin position="40"/>
        <end position="186"/>
    </location>
</feature>
<dbReference type="AlphaFoldDB" id="A0A7Y0HZE0"/>
<sequence length="186" mass="19584">MMSVMQGNAGRTARGRRTGAVFAKLRAAAACAAAVAALAACGSAPTAESTDETAAATNPSPAVPQTATPYTPTEPEDDVNRVWVTVPDPPPAGYEEALARTTDPRVRAIFDDGQVTIAEERMANNLKYDCYAAAGIVVDLKAAVPMQWDGAHANNSYKELSEAVRTCGHTGPTDEWMTLINILVPH</sequence>
<evidence type="ECO:0000313" key="3">
    <source>
        <dbReference type="EMBL" id="NMN00308.1"/>
    </source>
</evidence>
<keyword evidence="2" id="KW-0732">Signal</keyword>
<keyword evidence="4" id="KW-1185">Reference proteome</keyword>
<dbReference type="RefSeq" id="WP_169275464.1">
    <property type="nucleotide sequence ID" value="NZ_JAAIIH010000004.1"/>
</dbReference>
<feature type="region of interest" description="Disordered" evidence="1">
    <location>
        <begin position="50"/>
        <end position="78"/>
    </location>
</feature>
<protein>
    <recommendedName>
        <fullName evidence="5">Lipoprotein</fullName>
    </recommendedName>
</protein>
<name>A0A7Y0HZE0_9BIFI</name>
<dbReference type="EMBL" id="JAAIIH010000004">
    <property type="protein sequence ID" value="NMN00308.1"/>
    <property type="molecule type" value="Genomic_DNA"/>
</dbReference>
<reference evidence="3 4" key="1">
    <citation type="submission" date="2020-02" db="EMBL/GenBank/DDBJ databases">
        <title>Characterization of phylogenetic diversity of novel bifidobacterial species isolated in Czech ZOOs.</title>
        <authorList>
            <person name="Lugli G.A."/>
            <person name="Vera N.B."/>
            <person name="Ventura M."/>
        </authorList>
    </citation>
    <scope>NUCLEOTIDE SEQUENCE [LARGE SCALE GENOMIC DNA]</scope>
    <source>
        <strain evidence="3 4">DSM 109958</strain>
    </source>
</reference>
<evidence type="ECO:0000256" key="1">
    <source>
        <dbReference type="SAM" id="MobiDB-lite"/>
    </source>
</evidence>
<proteinExistence type="predicted"/>
<evidence type="ECO:0000313" key="4">
    <source>
        <dbReference type="Proteomes" id="UP000588277"/>
    </source>
</evidence>
<feature type="compositionally biased region" description="Polar residues" evidence="1">
    <location>
        <begin position="58"/>
        <end position="71"/>
    </location>
</feature>
<evidence type="ECO:0000256" key="2">
    <source>
        <dbReference type="SAM" id="SignalP"/>
    </source>
</evidence>
<evidence type="ECO:0008006" key="5">
    <source>
        <dbReference type="Google" id="ProtNLM"/>
    </source>
</evidence>
<organism evidence="3 4">
    <name type="scientific">Bifidobacterium moraviense</name>
    <dbReference type="NCBI Taxonomy" id="2675323"/>
    <lineage>
        <taxon>Bacteria</taxon>
        <taxon>Bacillati</taxon>
        <taxon>Actinomycetota</taxon>
        <taxon>Actinomycetes</taxon>
        <taxon>Bifidobacteriales</taxon>
        <taxon>Bifidobacteriaceae</taxon>
        <taxon>Bifidobacterium</taxon>
    </lineage>
</organism>
<dbReference type="Proteomes" id="UP000588277">
    <property type="component" value="Unassembled WGS sequence"/>
</dbReference>